<sequence>MKRTAPLAAASAAALALTSVLTACSSPEPDATVAKPESSPSASRAKELTPDQQLAKLMVADADVSGYDVEPPSDDFVFAKSQDDVTVDKPACAPLAYAMNQLPLGEPKADLTRVLSNKESGLNDAYTYITLTTYASGGAKTALAGLEKAVAACGSGFTAKADGTSAYDSVTAEDPAEETGDETLAFASKLTFRGATHTLHTQAVRNDDVLAVIFSVDGLAIANSSPSDAKLEPAVVKAQNAKLN</sequence>
<organism evidence="3 4">
    <name type="scientific">Streptomyces chlorus</name>
    <dbReference type="NCBI Taxonomy" id="887452"/>
    <lineage>
        <taxon>Bacteria</taxon>
        <taxon>Bacillati</taxon>
        <taxon>Actinomycetota</taxon>
        <taxon>Actinomycetes</taxon>
        <taxon>Kitasatosporales</taxon>
        <taxon>Streptomycetaceae</taxon>
        <taxon>Streptomyces</taxon>
    </lineage>
</organism>
<evidence type="ECO:0000313" key="4">
    <source>
        <dbReference type="Proteomes" id="UP001596180"/>
    </source>
</evidence>
<evidence type="ECO:0000313" key="3">
    <source>
        <dbReference type="EMBL" id="MFC5851217.1"/>
    </source>
</evidence>
<feature type="chain" id="PRO_5047461472" description="Lipoprotein" evidence="2">
    <location>
        <begin position="26"/>
        <end position="244"/>
    </location>
</feature>
<comment type="caution">
    <text evidence="3">The sequence shown here is derived from an EMBL/GenBank/DDBJ whole genome shotgun (WGS) entry which is preliminary data.</text>
</comment>
<protein>
    <recommendedName>
        <fullName evidence="5">Lipoprotein</fullName>
    </recommendedName>
</protein>
<reference evidence="4" key="1">
    <citation type="journal article" date="2019" name="Int. J. Syst. Evol. Microbiol.">
        <title>The Global Catalogue of Microorganisms (GCM) 10K type strain sequencing project: providing services to taxonomists for standard genome sequencing and annotation.</title>
        <authorList>
            <consortium name="The Broad Institute Genomics Platform"/>
            <consortium name="The Broad Institute Genome Sequencing Center for Infectious Disease"/>
            <person name="Wu L."/>
            <person name="Ma J."/>
        </authorList>
    </citation>
    <scope>NUCLEOTIDE SEQUENCE [LARGE SCALE GENOMIC DNA]</scope>
    <source>
        <strain evidence="4">JCM 10411</strain>
    </source>
</reference>
<name>A0ABW1DRE0_9ACTN</name>
<keyword evidence="4" id="KW-1185">Reference proteome</keyword>
<dbReference type="Proteomes" id="UP001596180">
    <property type="component" value="Unassembled WGS sequence"/>
</dbReference>
<keyword evidence="2" id="KW-0732">Signal</keyword>
<evidence type="ECO:0008006" key="5">
    <source>
        <dbReference type="Google" id="ProtNLM"/>
    </source>
</evidence>
<feature type="region of interest" description="Disordered" evidence="1">
    <location>
        <begin position="26"/>
        <end position="50"/>
    </location>
</feature>
<gene>
    <name evidence="3" type="ORF">ACFPZI_05045</name>
</gene>
<dbReference type="EMBL" id="JBHSOA010000009">
    <property type="protein sequence ID" value="MFC5851217.1"/>
    <property type="molecule type" value="Genomic_DNA"/>
</dbReference>
<dbReference type="RefSeq" id="WP_381358718.1">
    <property type="nucleotide sequence ID" value="NZ_JBHSOA010000009.1"/>
</dbReference>
<feature type="signal peptide" evidence="2">
    <location>
        <begin position="1"/>
        <end position="25"/>
    </location>
</feature>
<accession>A0ABW1DRE0</accession>
<evidence type="ECO:0000256" key="1">
    <source>
        <dbReference type="SAM" id="MobiDB-lite"/>
    </source>
</evidence>
<dbReference type="PROSITE" id="PS51257">
    <property type="entry name" value="PROKAR_LIPOPROTEIN"/>
    <property type="match status" value="1"/>
</dbReference>
<evidence type="ECO:0000256" key="2">
    <source>
        <dbReference type="SAM" id="SignalP"/>
    </source>
</evidence>
<proteinExistence type="predicted"/>